<comment type="caution">
    <text evidence="8">The sequence shown here is derived from an EMBL/GenBank/DDBJ whole genome shotgun (WGS) entry which is preliminary data.</text>
</comment>
<protein>
    <recommendedName>
        <fullName evidence="2">tRNA pseudouridine(55) synthase</fullName>
        <ecNumber evidence="2">5.4.99.25</ecNumber>
    </recommendedName>
</protein>
<dbReference type="PANTHER" id="PTHR13767:SF2">
    <property type="entry name" value="PSEUDOURIDYLATE SYNTHASE TRUB1"/>
    <property type="match status" value="1"/>
</dbReference>
<reference evidence="8 9" key="1">
    <citation type="submission" date="2024-09" db="EMBL/GenBank/DDBJ databases">
        <title>Chromosome-scale assembly of Riccia fluitans.</title>
        <authorList>
            <person name="Paukszto L."/>
            <person name="Sawicki J."/>
            <person name="Karawczyk K."/>
            <person name="Piernik-Szablinska J."/>
            <person name="Szczecinska M."/>
            <person name="Mazdziarz M."/>
        </authorList>
    </citation>
    <scope>NUCLEOTIDE SEQUENCE [LARGE SCALE GENOMIC DNA]</scope>
    <source>
        <strain evidence="8">Rf_01</strain>
        <tissue evidence="8">Aerial parts of the thallus</tissue>
    </source>
</reference>
<comment type="similarity">
    <text evidence="1">Belongs to the pseudouridine synthase TruB family.</text>
</comment>
<dbReference type="PANTHER" id="PTHR13767">
    <property type="entry name" value="TRNA-PSEUDOURIDINE SYNTHASE"/>
    <property type="match status" value="1"/>
</dbReference>
<dbReference type="NCBIfam" id="TIGR00431">
    <property type="entry name" value="TruB"/>
    <property type="match status" value="1"/>
</dbReference>
<evidence type="ECO:0000313" key="9">
    <source>
        <dbReference type="Proteomes" id="UP001605036"/>
    </source>
</evidence>
<dbReference type="GO" id="GO:0160148">
    <property type="term" value="F:tRNA pseudouridine(55) synthase activity"/>
    <property type="evidence" value="ECO:0007669"/>
    <property type="project" value="UniProtKB-EC"/>
</dbReference>
<evidence type="ECO:0000256" key="5">
    <source>
        <dbReference type="SAM" id="MobiDB-lite"/>
    </source>
</evidence>
<dbReference type="Pfam" id="PF16198">
    <property type="entry name" value="TruB_C_2"/>
    <property type="match status" value="1"/>
</dbReference>
<dbReference type="CDD" id="cd02573">
    <property type="entry name" value="PseudoU_synth_EcTruB"/>
    <property type="match status" value="1"/>
</dbReference>
<evidence type="ECO:0000259" key="7">
    <source>
        <dbReference type="Pfam" id="PF16198"/>
    </source>
</evidence>
<dbReference type="InterPro" id="IPR020103">
    <property type="entry name" value="PsdUridine_synth_cat_dom_sf"/>
</dbReference>
<dbReference type="InterPro" id="IPR032819">
    <property type="entry name" value="TruB_C"/>
</dbReference>
<evidence type="ECO:0000313" key="8">
    <source>
        <dbReference type="EMBL" id="KAL2613542.1"/>
    </source>
</evidence>
<evidence type="ECO:0000256" key="2">
    <source>
        <dbReference type="ARBA" id="ARBA00012787"/>
    </source>
</evidence>
<dbReference type="SUPFAM" id="SSF55120">
    <property type="entry name" value="Pseudouridine synthase"/>
    <property type="match status" value="1"/>
</dbReference>
<proteinExistence type="inferred from homology"/>
<evidence type="ECO:0000256" key="3">
    <source>
        <dbReference type="ARBA" id="ARBA00022694"/>
    </source>
</evidence>
<feature type="domain" description="tRNA pseudouridylate synthase B C-terminal" evidence="7">
    <location>
        <begin position="581"/>
        <end position="623"/>
    </location>
</feature>
<accession>A0ABD1XXC9</accession>
<keyword evidence="4" id="KW-0413">Isomerase</keyword>
<feature type="region of interest" description="Disordered" evidence="5">
    <location>
        <begin position="325"/>
        <end position="401"/>
    </location>
</feature>
<feature type="compositionally biased region" description="Polar residues" evidence="5">
    <location>
        <begin position="329"/>
        <end position="339"/>
    </location>
</feature>
<evidence type="ECO:0000256" key="1">
    <source>
        <dbReference type="ARBA" id="ARBA00008999"/>
    </source>
</evidence>
<dbReference type="Proteomes" id="UP001605036">
    <property type="component" value="Unassembled WGS sequence"/>
</dbReference>
<evidence type="ECO:0000256" key="4">
    <source>
        <dbReference type="ARBA" id="ARBA00023235"/>
    </source>
</evidence>
<dbReference type="FunFam" id="3.30.2350.10:FF:000012">
    <property type="entry name" value="tRNA pseudouridine synthase B"/>
    <property type="match status" value="1"/>
</dbReference>
<name>A0ABD1XXC9_9MARC</name>
<dbReference type="EC" id="5.4.99.25" evidence="2"/>
<organism evidence="8 9">
    <name type="scientific">Riccia fluitans</name>
    <dbReference type="NCBI Taxonomy" id="41844"/>
    <lineage>
        <taxon>Eukaryota</taxon>
        <taxon>Viridiplantae</taxon>
        <taxon>Streptophyta</taxon>
        <taxon>Embryophyta</taxon>
        <taxon>Marchantiophyta</taxon>
        <taxon>Marchantiopsida</taxon>
        <taxon>Marchantiidae</taxon>
        <taxon>Marchantiales</taxon>
        <taxon>Ricciaceae</taxon>
        <taxon>Riccia</taxon>
    </lineage>
</organism>
<sequence length="636" mass="71029">MSLNLRGKVSEESSSFLPPLPSFRVSVSYDNLEKIGGAIDKGRCTFEIPEILGTSVPNIFLQFYQDLEKFGLRLLSSRGEKATEVEEKLSGMTVMLSKSFLCPFPSEDMISGMTVMSKSFVGPSYSAFLTSFRNPSLFSQLVSRTLNFGYQAPFTNTFLLCSTARISASLNHEQTSRNILVSKPHLKPWREHVQLDGISYFKCFSVHSFSRDRHGEGVSLSNVSVDDEFCFESPEQKPVSPTPEAIRRVESVVDDRVEGNSSEIVGGEVEQRTFFEQWAVNKIRDDGLSSLSVIEDMRQTFAPGSSPFDPRLLFSETEFRELQSRAIATKSSRSTPTRNNRQDEKPSPASRNQAVAVESKPSVKSLNGKKNVKQTEESNRTTEAASPHPNPLLVKRKSSLPEKWNGPGGTVLLIDKPQGWTSFAVCNKLRHTFKVQKVGHAGTLDPLATGLLIVCLGKATKLADSYQAMTKVYSGTFRLGEATPSLDADTEVSDTLPWEHIKDEDIQRAKQKFTGDILQSPPMYSAIKVKGERLYAKARRGEEIDVPARQVTVQEFQINRSPHNRQEFHFRVTCSKGTYIRSLCSDLGRALGSYAHLTELRREKIGKYSVSDAWTVNDLVETYNKQFIDFSSSSKA</sequence>
<dbReference type="InterPro" id="IPR014780">
    <property type="entry name" value="tRNA_psdUridine_synth_TruB"/>
</dbReference>
<dbReference type="Pfam" id="PF01509">
    <property type="entry name" value="TruB_N"/>
    <property type="match status" value="1"/>
</dbReference>
<dbReference type="GO" id="GO:0008033">
    <property type="term" value="P:tRNA processing"/>
    <property type="evidence" value="ECO:0007669"/>
    <property type="project" value="UniProtKB-KW"/>
</dbReference>
<keyword evidence="3" id="KW-0819">tRNA processing</keyword>
<dbReference type="EMBL" id="JBHFFA010000007">
    <property type="protein sequence ID" value="KAL2613542.1"/>
    <property type="molecule type" value="Genomic_DNA"/>
</dbReference>
<dbReference type="HAMAP" id="MF_01080">
    <property type="entry name" value="TruB_bact"/>
    <property type="match status" value="1"/>
</dbReference>
<gene>
    <name evidence="8" type="ORF">R1flu_025234</name>
</gene>
<dbReference type="Gene3D" id="3.30.2350.10">
    <property type="entry name" value="Pseudouridine synthase"/>
    <property type="match status" value="1"/>
</dbReference>
<feature type="domain" description="Pseudouridine synthase II N-terminal" evidence="6">
    <location>
        <begin position="430"/>
        <end position="580"/>
    </location>
</feature>
<evidence type="ECO:0000259" key="6">
    <source>
        <dbReference type="Pfam" id="PF01509"/>
    </source>
</evidence>
<dbReference type="InterPro" id="IPR002501">
    <property type="entry name" value="PsdUridine_synth_N"/>
</dbReference>
<dbReference type="AlphaFoldDB" id="A0ABD1XXC9"/>
<keyword evidence="9" id="KW-1185">Reference proteome</keyword>